<dbReference type="Proteomes" id="UP000314982">
    <property type="component" value="Unassembled WGS sequence"/>
</dbReference>
<reference evidence="3" key="1">
    <citation type="submission" date="2018-06" db="EMBL/GenBank/DDBJ databases">
        <title>Genome assembly of Danube salmon.</title>
        <authorList>
            <person name="Macqueen D.J."/>
            <person name="Gundappa M.K."/>
        </authorList>
    </citation>
    <scope>NUCLEOTIDE SEQUENCE [LARGE SCALE GENOMIC DNA]</scope>
</reference>
<dbReference type="CDD" id="cd01650">
    <property type="entry name" value="RT_nLTR_like"/>
    <property type="match status" value="1"/>
</dbReference>
<evidence type="ECO:0000259" key="1">
    <source>
        <dbReference type="PROSITE" id="PS50878"/>
    </source>
</evidence>
<dbReference type="PANTHER" id="PTHR47510:SF3">
    <property type="entry name" value="ENDO_EXONUCLEASE_PHOSPHATASE DOMAIN-CONTAINING PROTEIN"/>
    <property type="match status" value="1"/>
</dbReference>
<dbReference type="InterPro" id="IPR043502">
    <property type="entry name" value="DNA/RNA_pol_sf"/>
</dbReference>
<feature type="domain" description="Reverse transcriptase" evidence="1">
    <location>
        <begin position="59"/>
        <end position="325"/>
    </location>
</feature>
<dbReference type="PANTHER" id="PTHR47510">
    <property type="entry name" value="REVERSE TRANSCRIPTASE DOMAIN-CONTAINING PROTEIN"/>
    <property type="match status" value="1"/>
</dbReference>
<dbReference type="Pfam" id="PF00078">
    <property type="entry name" value="RVT_1"/>
    <property type="match status" value="1"/>
</dbReference>
<accession>A0A4W5Q1N5</accession>
<dbReference type="Ensembl" id="ENSHHUT00000073477.1">
    <property type="protein sequence ID" value="ENSHHUP00000071106.1"/>
    <property type="gene ID" value="ENSHHUG00000041811.1"/>
</dbReference>
<keyword evidence="3" id="KW-1185">Reference proteome</keyword>
<organism evidence="2 3">
    <name type="scientific">Hucho hucho</name>
    <name type="common">huchen</name>
    <dbReference type="NCBI Taxonomy" id="62062"/>
    <lineage>
        <taxon>Eukaryota</taxon>
        <taxon>Metazoa</taxon>
        <taxon>Chordata</taxon>
        <taxon>Craniata</taxon>
        <taxon>Vertebrata</taxon>
        <taxon>Euteleostomi</taxon>
        <taxon>Actinopterygii</taxon>
        <taxon>Neopterygii</taxon>
        <taxon>Teleostei</taxon>
        <taxon>Protacanthopterygii</taxon>
        <taxon>Salmoniformes</taxon>
        <taxon>Salmonidae</taxon>
        <taxon>Salmoninae</taxon>
        <taxon>Hucho</taxon>
    </lineage>
</organism>
<protein>
    <recommendedName>
        <fullName evidence="1">Reverse transcriptase domain-containing protein</fullName>
    </recommendedName>
</protein>
<dbReference type="GO" id="GO:0008168">
    <property type="term" value="F:methyltransferase activity"/>
    <property type="evidence" value="ECO:0007669"/>
    <property type="project" value="InterPro"/>
</dbReference>
<dbReference type="Pfam" id="PF09004">
    <property type="entry name" value="ALKBH8_N"/>
    <property type="match status" value="1"/>
</dbReference>
<evidence type="ECO:0000313" key="3">
    <source>
        <dbReference type="Proteomes" id="UP000314982"/>
    </source>
</evidence>
<name>A0A4W5Q1N5_9TELE</name>
<dbReference type="InterPro" id="IPR000477">
    <property type="entry name" value="RT_dom"/>
</dbReference>
<dbReference type="GO" id="GO:0016706">
    <property type="term" value="F:2-oxoglutarate-dependent dioxygenase activity"/>
    <property type="evidence" value="ECO:0007669"/>
    <property type="project" value="InterPro"/>
</dbReference>
<proteinExistence type="predicted"/>
<dbReference type="GeneTree" id="ENSGT01020000230367"/>
<dbReference type="AlphaFoldDB" id="A0A4W5Q1N5"/>
<dbReference type="InterPro" id="IPR015095">
    <property type="entry name" value="AlkB_hom8_N"/>
</dbReference>
<sequence>MRARAVPDNSVITLSAADVSKTFKQVNIHKAAGPDGLPGRVLRACADQLASVFTDILNLSPSESVIPTCFKQTTIVPVPKNTKVTCLNDYLPVALTSVAMKCFERLVMAYINTIIPGTLDPLQFAYRSNRSTDDAVSIALHTALSHLDKRNTYVRMLFIDYSSAFNTIVPSKLINKLRTLGLNTSLCNWILDFLTGLPQVVRVGNNTSATLILNTWAPQGCVLSPLLYSLFTHDCTARHDSNTIIKFANDRTVVSLITDNDEPANREEVRDLAVWCQDNNLSLNVIKTKKMIVDYRKRRTEHAPILIDGAVVEQVESFKFLGVHITNKLTWSKHTKTVVKRARQNLFPLRRLKRFGMGPQILKRFYSCTNESILTGCITAWYGNCSASDCRALQRVMRMAQYITGAKLLAIQDLYIRRCQRKALKIVKDSSHPSHRLFSLLPHVKRYRSIKSKS</sequence>
<reference evidence="2" key="3">
    <citation type="submission" date="2025-09" db="UniProtKB">
        <authorList>
            <consortium name="Ensembl"/>
        </authorList>
    </citation>
    <scope>IDENTIFICATION</scope>
</reference>
<evidence type="ECO:0000313" key="2">
    <source>
        <dbReference type="Ensembl" id="ENSHHUP00000071106.1"/>
    </source>
</evidence>
<dbReference type="SUPFAM" id="SSF56672">
    <property type="entry name" value="DNA/RNA polymerases"/>
    <property type="match status" value="1"/>
</dbReference>
<dbReference type="PROSITE" id="PS50878">
    <property type="entry name" value="RT_POL"/>
    <property type="match status" value="1"/>
</dbReference>
<dbReference type="STRING" id="62062.ENSHHUP00000071106"/>
<reference evidence="2" key="2">
    <citation type="submission" date="2025-08" db="UniProtKB">
        <authorList>
            <consortium name="Ensembl"/>
        </authorList>
    </citation>
    <scope>IDENTIFICATION</scope>
</reference>